<name>A0A926Z577_9CYAN</name>
<organism evidence="2 3">
    <name type="scientific">Pseudanabaena cinerea FACHB-1277</name>
    <dbReference type="NCBI Taxonomy" id="2949581"/>
    <lineage>
        <taxon>Bacteria</taxon>
        <taxon>Bacillati</taxon>
        <taxon>Cyanobacteriota</taxon>
        <taxon>Cyanophyceae</taxon>
        <taxon>Pseudanabaenales</taxon>
        <taxon>Pseudanabaenaceae</taxon>
        <taxon>Pseudanabaena</taxon>
        <taxon>Pseudanabaena cinerea</taxon>
    </lineage>
</organism>
<dbReference type="SUPFAM" id="SSF52980">
    <property type="entry name" value="Restriction endonuclease-like"/>
    <property type="match status" value="1"/>
</dbReference>
<keyword evidence="2" id="KW-0378">Hydrolase</keyword>
<keyword evidence="3" id="KW-1185">Reference proteome</keyword>
<feature type="domain" description="Restriction endonuclease type IV Mrr" evidence="1">
    <location>
        <begin position="183"/>
        <end position="295"/>
    </location>
</feature>
<dbReference type="InterPro" id="IPR011335">
    <property type="entry name" value="Restrct_endonuc-II-like"/>
</dbReference>
<protein>
    <submittedName>
        <fullName evidence="2">Restriction endonuclease</fullName>
    </submittedName>
</protein>
<dbReference type="RefSeq" id="WP_190349801.1">
    <property type="nucleotide sequence ID" value="NZ_JACJPY010000008.1"/>
</dbReference>
<gene>
    <name evidence="2" type="ORF">H6F44_04740</name>
</gene>
<dbReference type="Proteomes" id="UP000631421">
    <property type="component" value="Unassembled WGS sequence"/>
</dbReference>
<accession>A0A926Z577</accession>
<dbReference type="GO" id="GO:0003677">
    <property type="term" value="F:DNA binding"/>
    <property type="evidence" value="ECO:0007669"/>
    <property type="project" value="InterPro"/>
</dbReference>
<evidence type="ECO:0000313" key="3">
    <source>
        <dbReference type="Proteomes" id="UP000631421"/>
    </source>
</evidence>
<dbReference type="InterPro" id="IPR052906">
    <property type="entry name" value="Type_IV_Methyl-Rstrct_Enzyme"/>
</dbReference>
<sequence length="317" mass="36490">MDNFYPYILIDGEILEIDGKPVVDVGKLTLNEWIQACSNNNVYTPNYKFPTDAHKMEYISTIHERSDKDFRDLLRQFLIEPTTFPTDLDGLEYRLIYRPDLMLEFDRRILNGEPAWEGITWILDLLPDEPESVLEVVRTYFYTHAQLLPDGRRVGISDAMSLIRARYLSIPQTSDEIHKMLLKLGDRRFEILVAKLYERMGYEVELTRRSKDDGADMVCYRTDPGRRELLIGQCKCYTGNVGLKHFKELLGTVTDRKATKGVLVTPGKFTKPAIEKADSNPSIELLGGLELQSLLAQHLGSRWIINLDRLTIESTKN</sequence>
<dbReference type="AlphaFoldDB" id="A0A926Z577"/>
<comment type="caution">
    <text evidence="2">The sequence shown here is derived from an EMBL/GenBank/DDBJ whole genome shotgun (WGS) entry which is preliminary data.</text>
</comment>
<evidence type="ECO:0000313" key="2">
    <source>
        <dbReference type="EMBL" id="MBD2149435.1"/>
    </source>
</evidence>
<dbReference type="Gene3D" id="3.40.1350.10">
    <property type="match status" value="1"/>
</dbReference>
<dbReference type="GO" id="GO:0015666">
    <property type="term" value="F:restriction endodeoxyribonuclease activity"/>
    <property type="evidence" value="ECO:0007669"/>
    <property type="project" value="TreeGrafter"/>
</dbReference>
<dbReference type="PANTHER" id="PTHR30015">
    <property type="entry name" value="MRR RESTRICTION SYSTEM PROTEIN"/>
    <property type="match status" value="1"/>
</dbReference>
<dbReference type="Pfam" id="PF04471">
    <property type="entry name" value="Mrr_cat"/>
    <property type="match status" value="1"/>
</dbReference>
<dbReference type="PANTHER" id="PTHR30015:SF7">
    <property type="entry name" value="TYPE IV METHYL-DIRECTED RESTRICTION ENZYME ECOKMRR"/>
    <property type="match status" value="1"/>
</dbReference>
<dbReference type="InterPro" id="IPR007560">
    <property type="entry name" value="Restrct_endonuc_IV_Mrr"/>
</dbReference>
<proteinExistence type="predicted"/>
<keyword evidence="2" id="KW-0540">Nuclease</keyword>
<reference evidence="2" key="2">
    <citation type="submission" date="2020-08" db="EMBL/GenBank/DDBJ databases">
        <authorList>
            <person name="Chen M."/>
            <person name="Teng W."/>
            <person name="Zhao L."/>
            <person name="Hu C."/>
            <person name="Zhou Y."/>
            <person name="Han B."/>
            <person name="Song L."/>
            <person name="Shu W."/>
        </authorList>
    </citation>
    <scope>NUCLEOTIDE SEQUENCE</scope>
    <source>
        <strain evidence="2">FACHB-1277</strain>
    </source>
</reference>
<reference evidence="2" key="1">
    <citation type="journal article" date="2015" name="ISME J.">
        <title>Draft Genome Sequence of Streptomyces incarnatus NRRL8089, which Produces the Nucleoside Antibiotic Sinefungin.</title>
        <authorList>
            <person name="Oshima K."/>
            <person name="Hattori M."/>
            <person name="Shimizu H."/>
            <person name="Fukuda K."/>
            <person name="Nemoto M."/>
            <person name="Inagaki K."/>
            <person name="Tamura T."/>
        </authorList>
    </citation>
    <scope>NUCLEOTIDE SEQUENCE</scope>
    <source>
        <strain evidence="2">FACHB-1277</strain>
    </source>
</reference>
<dbReference type="InterPro" id="IPR011856">
    <property type="entry name" value="tRNA_endonuc-like_dom_sf"/>
</dbReference>
<dbReference type="EMBL" id="JACJPY010000008">
    <property type="protein sequence ID" value="MBD2149435.1"/>
    <property type="molecule type" value="Genomic_DNA"/>
</dbReference>
<dbReference type="GO" id="GO:0009307">
    <property type="term" value="P:DNA restriction-modification system"/>
    <property type="evidence" value="ECO:0007669"/>
    <property type="project" value="InterPro"/>
</dbReference>
<evidence type="ECO:0000259" key="1">
    <source>
        <dbReference type="Pfam" id="PF04471"/>
    </source>
</evidence>
<keyword evidence="2" id="KW-0255">Endonuclease</keyword>